<accession>A0ABQ8UA57</accession>
<dbReference type="EMBL" id="JAPMOS010000079">
    <property type="protein sequence ID" value="KAJ4456191.1"/>
    <property type="molecule type" value="Genomic_DNA"/>
</dbReference>
<evidence type="ECO:0000313" key="1">
    <source>
        <dbReference type="EMBL" id="KAJ4456191.1"/>
    </source>
</evidence>
<name>A0ABQ8UA57_9EUKA</name>
<gene>
    <name evidence="1" type="ORF">PAPYR_8728</name>
</gene>
<sequence length="108" mass="12513">MTRTLYHHFIEKYPPIAIPRQFSENSKKDFLQAELETVYKISLLELNLTPPLGAADFDKSFSFTIRSQRELQEEGRRTAASSFDPAFVPPQHTFFCRFSNSCDPSHIK</sequence>
<keyword evidence="2" id="KW-1185">Reference proteome</keyword>
<reference evidence="1" key="1">
    <citation type="journal article" date="2022" name="bioRxiv">
        <title>Genomics of Preaxostyla Flagellates Illuminates Evolutionary Transitions and the Path Towards Mitochondrial Loss.</title>
        <authorList>
            <person name="Novak L.V.F."/>
            <person name="Treitli S.C."/>
            <person name="Pyrih J."/>
            <person name="Halakuc P."/>
            <person name="Pipaliya S.V."/>
            <person name="Vacek V."/>
            <person name="Brzon O."/>
            <person name="Soukal P."/>
            <person name="Eme L."/>
            <person name="Dacks J.B."/>
            <person name="Karnkowska A."/>
            <person name="Elias M."/>
            <person name="Hampl V."/>
        </authorList>
    </citation>
    <scope>NUCLEOTIDE SEQUENCE</scope>
    <source>
        <strain evidence="1">RCP-MX</strain>
    </source>
</reference>
<comment type="caution">
    <text evidence="1">The sequence shown here is derived from an EMBL/GenBank/DDBJ whole genome shotgun (WGS) entry which is preliminary data.</text>
</comment>
<dbReference type="Proteomes" id="UP001141327">
    <property type="component" value="Unassembled WGS sequence"/>
</dbReference>
<organism evidence="1 2">
    <name type="scientific">Paratrimastix pyriformis</name>
    <dbReference type="NCBI Taxonomy" id="342808"/>
    <lineage>
        <taxon>Eukaryota</taxon>
        <taxon>Metamonada</taxon>
        <taxon>Preaxostyla</taxon>
        <taxon>Paratrimastigidae</taxon>
        <taxon>Paratrimastix</taxon>
    </lineage>
</organism>
<evidence type="ECO:0000313" key="2">
    <source>
        <dbReference type="Proteomes" id="UP001141327"/>
    </source>
</evidence>
<proteinExistence type="predicted"/>
<protein>
    <submittedName>
        <fullName evidence="1">Uncharacterized protein</fullName>
    </submittedName>
</protein>